<evidence type="ECO:0000313" key="8">
    <source>
        <dbReference type="EMBL" id="PYZ95426.1"/>
    </source>
</evidence>
<keyword evidence="5 7" id="KW-0472">Membrane</keyword>
<comment type="caution">
    <text evidence="8">The sequence shown here is derived from an EMBL/GenBank/DDBJ whole genome shotgun (WGS) entry which is preliminary data.</text>
</comment>
<evidence type="ECO:0000256" key="4">
    <source>
        <dbReference type="ARBA" id="ARBA00022989"/>
    </source>
</evidence>
<feature type="transmembrane region" description="Helical" evidence="7">
    <location>
        <begin position="143"/>
        <end position="163"/>
    </location>
</feature>
<feature type="transmembrane region" description="Helical" evidence="7">
    <location>
        <begin position="255"/>
        <end position="277"/>
    </location>
</feature>
<protein>
    <recommendedName>
        <fullName evidence="10">Polysaccharide biosynthesis protein</fullName>
    </recommendedName>
</protein>
<keyword evidence="2" id="KW-1003">Cell membrane</keyword>
<evidence type="ECO:0000256" key="7">
    <source>
        <dbReference type="SAM" id="Phobius"/>
    </source>
</evidence>
<feature type="transmembrane region" description="Helical" evidence="7">
    <location>
        <begin position="105"/>
        <end position="131"/>
    </location>
</feature>
<dbReference type="InterPro" id="IPR002797">
    <property type="entry name" value="Polysacc_synth"/>
</dbReference>
<feature type="transmembrane region" description="Helical" evidence="7">
    <location>
        <begin position="309"/>
        <end position="329"/>
    </location>
</feature>
<feature type="transmembrane region" description="Helical" evidence="7">
    <location>
        <begin position="71"/>
        <end position="93"/>
    </location>
</feature>
<dbReference type="AlphaFoldDB" id="A0A2W0H490"/>
<dbReference type="EMBL" id="PDOF01000005">
    <property type="protein sequence ID" value="PYZ95426.1"/>
    <property type="molecule type" value="Genomic_DNA"/>
</dbReference>
<feature type="transmembrane region" description="Helical" evidence="7">
    <location>
        <begin position="412"/>
        <end position="434"/>
    </location>
</feature>
<dbReference type="PANTHER" id="PTHR30250:SF29">
    <property type="entry name" value="POLYSACCHARIDE BIOSYNTHESIS PROTEIN C-TERMINAL DOMAIN-CONTAINING PROTEIN"/>
    <property type="match status" value="1"/>
</dbReference>
<feature type="transmembrane region" description="Helical" evidence="7">
    <location>
        <begin position="480"/>
        <end position="503"/>
    </location>
</feature>
<dbReference type="GO" id="GO:0005886">
    <property type="term" value="C:plasma membrane"/>
    <property type="evidence" value="ECO:0007669"/>
    <property type="project" value="UniProtKB-SubCell"/>
</dbReference>
<keyword evidence="3 7" id="KW-0812">Transmembrane</keyword>
<feature type="transmembrane region" description="Helical" evidence="7">
    <location>
        <begin position="381"/>
        <end position="403"/>
    </location>
</feature>
<feature type="transmembrane region" description="Helical" evidence="7">
    <location>
        <begin position="209"/>
        <end position="229"/>
    </location>
</feature>
<dbReference type="CDD" id="cd13124">
    <property type="entry name" value="MATE_SpoVB_like"/>
    <property type="match status" value="1"/>
</dbReference>
<dbReference type="InterPro" id="IPR024923">
    <property type="entry name" value="PG_synth_SpoVB"/>
</dbReference>
<evidence type="ECO:0000313" key="9">
    <source>
        <dbReference type="Proteomes" id="UP000248066"/>
    </source>
</evidence>
<accession>A0A2W0H490</accession>
<feature type="transmembrane region" description="Helical" evidence="7">
    <location>
        <begin position="350"/>
        <end position="369"/>
    </location>
</feature>
<dbReference type="Pfam" id="PF01943">
    <property type="entry name" value="Polysacc_synt"/>
    <property type="match status" value="1"/>
</dbReference>
<gene>
    <name evidence="8" type="ORF">CR205_19615</name>
</gene>
<dbReference type="PANTHER" id="PTHR30250">
    <property type="entry name" value="PST FAMILY PREDICTED COLANIC ACID TRANSPORTER"/>
    <property type="match status" value="1"/>
</dbReference>
<reference evidence="8 9" key="1">
    <citation type="submission" date="2017-10" db="EMBL/GenBank/DDBJ databases">
        <title>Bacillus sp. nov., a halophilic bacterium isolated from a Yangshapao Lake.</title>
        <authorList>
            <person name="Wang H."/>
        </authorList>
    </citation>
    <scope>NUCLEOTIDE SEQUENCE [LARGE SCALE GENOMIC DNA]</scope>
    <source>
        <strain evidence="8 9">YSP-3</strain>
    </source>
</reference>
<feature type="transmembrane region" description="Helical" evidence="7">
    <location>
        <begin position="184"/>
        <end position="203"/>
    </location>
</feature>
<evidence type="ECO:0008006" key="10">
    <source>
        <dbReference type="Google" id="ProtNLM"/>
    </source>
</evidence>
<evidence type="ECO:0000256" key="5">
    <source>
        <dbReference type="ARBA" id="ARBA00023136"/>
    </source>
</evidence>
<proteinExistence type="predicted"/>
<keyword evidence="9" id="KW-1185">Reference proteome</keyword>
<sequence length="563" mass="59851">MGERVLMMMEPGESDTQSRKKQNHTYKQSFLRGAVYLSLAALIVKVLSAVYKVPYQNITGDTGFYVYQQVYPFYGIALVMATYGFPVIISKLVADEFEQNGRGAVRSILAVSFVTVGIVNFVLGGLLIALAPYLAGWMGDPGLVMPLRGMAAPFFIMPFVSVLRGYYQGLHWMTPSAVSQVGEQFVRVAVILVLSAWAMSNYGPYEAGTAAAAGSFFGAGAAFLILLAAGKKYTKNSFSTHNGNGTHIKWKEQSIAILTGGFFVCLSAMSLIAMQLIDSFTLIRLLRFSGFTLEAAGILKGVYDRGWPVVQLGTVLTTSFSLSLVPMVAKAALRHDRKLQQQYTIRALKTGAVFGGAAAVGLASVMPSLNPMLFTDTSGQTALQVISFSVLPASVFLTGAAILHGAGKGRSLLGLTAAGLFLKAAGNAVFVPAFAINGAALATLISFSVMAVMLGAVLYRYELLVFSEKRAGRTVRWAAALLLTGITAFLWQSGTIAVLHAWTEAGSRTAMTAAALSASSAGAVVFLAAAVKLGVVTKEEWGALPKLGSVLEKFERKKGADRQ</sequence>
<dbReference type="Proteomes" id="UP000248066">
    <property type="component" value="Unassembled WGS sequence"/>
</dbReference>
<keyword evidence="4 7" id="KW-1133">Transmembrane helix</keyword>
<name>A0A2W0H490_9BACI</name>
<evidence type="ECO:0000256" key="3">
    <source>
        <dbReference type="ARBA" id="ARBA00022692"/>
    </source>
</evidence>
<feature type="transmembrane region" description="Helical" evidence="7">
    <location>
        <begin position="440"/>
        <end position="459"/>
    </location>
</feature>
<feature type="region of interest" description="Disordered" evidence="6">
    <location>
        <begin position="1"/>
        <end position="21"/>
    </location>
</feature>
<comment type="subcellular location">
    <subcellularLocation>
        <location evidence="1">Cell membrane</location>
        <topology evidence="1">Multi-pass membrane protein</topology>
    </subcellularLocation>
</comment>
<dbReference type="PIRSF" id="PIRSF038958">
    <property type="entry name" value="PG_synth_SpoVB"/>
    <property type="match status" value="1"/>
</dbReference>
<evidence type="ECO:0000256" key="2">
    <source>
        <dbReference type="ARBA" id="ARBA00022475"/>
    </source>
</evidence>
<feature type="transmembrane region" description="Helical" evidence="7">
    <location>
        <begin position="29"/>
        <end position="51"/>
    </location>
</feature>
<organism evidence="8 9">
    <name type="scientific">Alteribacter lacisalsi</name>
    <dbReference type="NCBI Taxonomy" id="2045244"/>
    <lineage>
        <taxon>Bacteria</taxon>
        <taxon>Bacillati</taxon>
        <taxon>Bacillota</taxon>
        <taxon>Bacilli</taxon>
        <taxon>Bacillales</taxon>
        <taxon>Bacillaceae</taxon>
        <taxon>Alteribacter</taxon>
    </lineage>
</organism>
<evidence type="ECO:0000256" key="6">
    <source>
        <dbReference type="SAM" id="MobiDB-lite"/>
    </source>
</evidence>
<feature type="transmembrane region" description="Helical" evidence="7">
    <location>
        <begin position="509"/>
        <end position="531"/>
    </location>
</feature>
<evidence type="ECO:0000256" key="1">
    <source>
        <dbReference type="ARBA" id="ARBA00004651"/>
    </source>
</evidence>
<dbReference type="InterPro" id="IPR050833">
    <property type="entry name" value="Poly_Biosynth_Transport"/>
</dbReference>